<organism evidence="2 3">
    <name type="scientific">Cryptosporangium arvum DSM 44712</name>
    <dbReference type="NCBI Taxonomy" id="927661"/>
    <lineage>
        <taxon>Bacteria</taxon>
        <taxon>Bacillati</taxon>
        <taxon>Actinomycetota</taxon>
        <taxon>Actinomycetes</taxon>
        <taxon>Cryptosporangiales</taxon>
        <taxon>Cryptosporangiaceae</taxon>
        <taxon>Cryptosporangium</taxon>
    </lineage>
</organism>
<dbReference type="AlphaFoldDB" id="A0A010YJ97"/>
<keyword evidence="1" id="KW-0472">Membrane</keyword>
<evidence type="ECO:0000256" key="1">
    <source>
        <dbReference type="SAM" id="Phobius"/>
    </source>
</evidence>
<keyword evidence="3" id="KW-1185">Reference proteome</keyword>
<keyword evidence="1" id="KW-1133">Transmembrane helix</keyword>
<accession>A0A010YJ97</accession>
<feature type="transmembrane region" description="Helical" evidence="1">
    <location>
        <begin position="49"/>
        <end position="75"/>
    </location>
</feature>
<sequence length="205" mass="23381">MTRNRPPGRLVAARSRSWLLPGIPPPRTINARAPTDDDELLEMGRRRPVLALAATGVVLVLGLVACTVGIGFSVVDDTPNDPEVRVMWFLSWAFPDVGEKGPWRRNVCGDATDRIGAVIDTEDRRLHDQFAPDWIASHAWNPDYRSTENKKRATVTVEGRLEIHRADESGFNPYSVPDRTWTFTLRRNWMREWVWCIDHLETRPA</sequence>
<gene>
    <name evidence="2" type="ORF">CryarDRAFT_1341</name>
</gene>
<dbReference type="HOGENOM" id="CLU_1335692_0_0_11"/>
<proteinExistence type="predicted"/>
<keyword evidence="1" id="KW-0812">Transmembrane</keyword>
<dbReference type="Proteomes" id="UP000021053">
    <property type="component" value="Unassembled WGS sequence"/>
</dbReference>
<name>A0A010YJ97_9ACTN</name>
<dbReference type="RefSeq" id="WP_157017430.1">
    <property type="nucleotide sequence ID" value="NZ_KK073874.1"/>
</dbReference>
<reference evidence="2 3" key="1">
    <citation type="submission" date="2013-07" db="EMBL/GenBank/DDBJ databases">
        <authorList>
            <consortium name="DOE Joint Genome Institute"/>
            <person name="Eisen J."/>
            <person name="Huntemann M."/>
            <person name="Han J."/>
            <person name="Chen A."/>
            <person name="Kyrpides N."/>
            <person name="Mavromatis K."/>
            <person name="Markowitz V."/>
            <person name="Palaniappan K."/>
            <person name="Ivanova N."/>
            <person name="Schaumberg A."/>
            <person name="Pati A."/>
            <person name="Liolios K."/>
            <person name="Nordberg H.P."/>
            <person name="Cantor M.N."/>
            <person name="Hua S.X."/>
            <person name="Woyke T."/>
        </authorList>
    </citation>
    <scope>NUCLEOTIDE SEQUENCE [LARGE SCALE GENOMIC DNA]</scope>
    <source>
        <strain evidence="2 3">DSM 44712</strain>
    </source>
</reference>
<evidence type="ECO:0000313" key="3">
    <source>
        <dbReference type="Proteomes" id="UP000021053"/>
    </source>
</evidence>
<comment type="caution">
    <text evidence="2">The sequence shown here is derived from an EMBL/GenBank/DDBJ whole genome shotgun (WGS) entry which is preliminary data.</text>
</comment>
<protein>
    <submittedName>
        <fullName evidence="2">Uncharacterized protein</fullName>
    </submittedName>
</protein>
<evidence type="ECO:0000313" key="2">
    <source>
        <dbReference type="EMBL" id="EXG80275.1"/>
    </source>
</evidence>
<dbReference type="EMBL" id="JFBT01000001">
    <property type="protein sequence ID" value="EXG80275.1"/>
    <property type="molecule type" value="Genomic_DNA"/>
</dbReference>